<dbReference type="GO" id="GO:0016020">
    <property type="term" value="C:membrane"/>
    <property type="evidence" value="ECO:0007669"/>
    <property type="project" value="UniProtKB-SubCell"/>
</dbReference>
<feature type="transmembrane region" description="Helical" evidence="7">
    <location>
        <begin position="201"/>
        <end position="221"/>
    </location>
</feature>
<sequence>MLDPFPAGPAFLSTTIRPLSNYLGLTTLPLHIHEVFFAYALYEGIFRVVSPILSRYLVPKKYNSLNRRSRISWNTHMVSMYQSLFINTVALWVIFTDPQRATQNGDWRERLWGYNGAGGMVQGFAAGYFLWDVLVSLWHFDVMGFSSLVHGICALGVTCIGFRPFANYYGLNFILYELSTPFLNVHWFFDKFDMTGTKAQLYNGIALLVSFAGSRLVWGSYQSYLIYGDVWKAWHTVEPYSALCAKYVGQTAGLETPVGCRTLPAWLAITYIGANTALSVLNFFWFYKMIKAVKKRFPKEDGDTKAMKRSKDVTNAFPEKED</sequence>
<feature type="transmembrane region" description="Helical" evidence="7">
    <location>
        <begin position="36"/>
        <end position="58"/>
    </location>
</feature>
<dbReference type="SMART" id="SM00724">
    <property type="entry name" value="TLC"/>
    <property type="match status" value="1"/>
</dbReference>
<proteinExistence type="predicted"/>
<feature type="transmembrane region" description="Helical" evidence="7">
    <location>
        <begin position="111"/>
        <end position="131"/>
    </location>
</feature>
<evidence type="ECO:0000313" key="10">
    <source>
        <dbReference type="Proteomes" id="UP000298493"/>
    </source>
</evidence>
<evidence type="ECO:0000256" key="1">
    <source>
        <dbReference type="ARBA" id="ARBA00004141"/>
    </source>
</evidence>
<dbReference type="EMBL" id="SNSC02000017">
    <property type="protein sequence ID" value="TID17062.1"/>
    <property type="molecule type" value="Genomic_DNA"/>
</dbReference>
<dbReference type="PANTHER" id="PTHR13439:SF0">
    <property type="entry name" value="TOPOISOMERASE I DAMAGE AFFECTED PROTEIN 4"/>
    <property type="match status" value="1"/>
</dbReference>
<feature type="transmembrane region" description="Helical" evidence="7">
    <location>
        <begin position="265"/>
        <end position="287"/>
    </location>
</feature>
<evidence type="ECO:0000313" key="9">
    <source>
        <dbReference type="EMBL" id="TID17062.1"/>
    </source>
</evidence>
<feature type="region of interest" description="Disordered" evidence="6">
    <location>
        <begin position="300"/>
        <end position="322"/>
    </location>
</feature>
<dbReference type="STRING" id="86259.A0A4Z1NZN1"/>
<dbReference type="InterPro" id="IPR050846">
    <property type="entry name" value="TLCD"/>
</dbReference>
<dbReference type="Pfam" id="PF03798">
    <property type="entry name" value="TRAM_LAG1_CLN8"/>
    <property type="match status" value="1"/>
</dbReference>
<dbReference type="PROSITE" id="PS50922">
    <property type="entry name" value="TLC"/>
    <property type="match status" value="1"/>
</dbReference>
<keyword evidence="3 7" id="KW-1133">Transmembrane helix</keyword>
<reference evidence="9 10" key="1">
    <citation type="submission" date="2019-04" db="EMBL/GenBank/DDBJ databases">
        <title>High contiguity whole genome sequence and gene annotation resource for two Venturia nashicola isolates.</title>
        <authorList>
            <person name="Prokchorchik M."/>
            <person name="Won K."/>
            <person name="Lee Y."/>
            <person name="Choi E.D."/>
            <person name="Segonzac C."/>
            <person name="Sohn K.H."/>
        </authorList>
    </citation>
    <scope>NUCLEOTIDE SEQUENCE [LARGE SCALE GENOMIC DNA]</scope>
    <source>
        <strain evidence="9 10">PRI2</strain>
    </source>
</reference>
<dbReference type="InterPro" id="IPR006634">
    <property type="entry name" value="TLC-dom"/>
</dbReference>
<evidence type="ECO:0000256" key="5">
    <source>
        <dbReference type="PROSITE-ProRule" id="PRU00205"/>
    </source>
</evidence>
<accession>A0A4Z1NZN1</accession>
<dbReference type="PANTHER" id="PTHR13439">
    <property type="entry name" value="CT120 PROTEIN"/>
    <property type="match status" value="1"/>
</dbReference>
<feature type="transmembrane region" description="Helical" evidence="7">
    <location>
        <begin position="78"/>
        <end position="95"/>
    </location>
</feature>
<organism evidence="9 10">
    <name type="scientific">Venturia nashicola</name>
    <dbReference type="NCBI Taxonomy" id="86259"/>
    <lineage>
        <taxon>Eukaryota</taxon>
        <taxon>Fungi</taxon>
        <taxon>Dikarya</taxon>
        <taxon>Ascomycota</taxon>
        <taxon>Pezizomycotina</taxon>
        <taxon>Dothideomycetes</taxon>
        <taxon>Pleosporomycetidae</taxon>
        <taxon>Venturiales</taxon>
        <taxon>Venturiaceae</taxon>
        <taxon>Venturia</taxon>
    </lineage>
</organism>
<feature type="compositionally biased region" description="Basic and acidic residues" evidence="6">
    <location>
        <begin position="300"/>
        <end position="312"/>
    </location>
</feature>
<keyword evidence="10" id="KW-1185">Reference proteome</keyword>
<evidence type="ECO:0000256" key="3">
    <source>
        <dbReference type="ARBA" id="ARBA00022989"/>
    </source>
</evidence>
<evidence type="ECO:0000256" key="7">
    <source>
        <dbReference type="SAM" id="Phobius"/>
    </source>
</evidence>
<dbReference type="Proteomes" id="UP000298493">
    <property type="component" value="Unassembled WGS sequence"/>
</dbReference>
<evidence type="ECO:0000256" key="4">
    <source>
        <dbReference type="ARBA" id="ARBA00023136"/>
    </source>
</evidence>
<dbReference type="GO" id="GO:0005783">
    <property type="term" value="C:endoplasmic reticulum"/>
    <property type="evidence" value="ECO:0007669"/>
    <property type="project" value="TreeGrafter"/>
</dbReference>
<keyword evidence="2 5" id="KW-0812">Transmembrane</keyword>
<evidence type="ECO:0000256" key="2">
    <source>
        <dbReference type="ARBA" id="ARBA00022692"/>
    </source>
</evidence>
<comment type="caution">
    <text evidence="9">The sequence shown here is derived from an EMBL/GenBank/DDBJ whole genome shotgun (WGS) entry which is preliminary data.</text>
</comment>
<dbReference type="GO" id="GO:0055088">
    <property type="term" value="P:lipid homeostasis"/>
    <property type="evidence" value="ECO:0007669"/>
    <property type="project" value="TreeGrafter"/>
</dbReference>
<feature type="transmembrane region" description="Helical" evidence="7">
    <location>
        <begin position="143"/>
        <end position="163"/>
    </location>
</feature>
<gene>
    <name evidence="9" type="ORF">E6O75_ATG09828</name>
</gene>
<evidence type="ECO:0000256" key="6">
    <source>
        <dbReference type="SAM" id="MobiDB-lite"/>
    </source>
</evidence>
<protein>
    <recommendedName>
        <fullName evidence="8">TLC domain-containing protein</fullName>
    </recommendedName>
</protein>
<keyword evidence="4 5" id="KW-0472">Membrane</keyword>
<feature type="transmembrane region" description="Helical" evidence="7">
    <location>
        <begin position="169"/>
        <end position="189"/>
    </location>
</feature>
<dbReference type="OrthoDB" id="10266980at2759"/>
<name>A0A4Z1NZN1_9PEZI</name>
<dbReference type="AlphaFoldDB" id="A0A4Z1NZN1"/>
<feature type="domain" description="TLC" evidence="8">
    <location>
        <begin position="68"/>
        <end position="298"/>
    </location>
</feature>
<evidence type="ECO:0000259" key="8">
    <source>
        <dbReference type="PROSITE" id="PS50922"/>
    </source>
</evidence>
<comment type="subcellular location">
    <subcellularLocation>
        <location evidence="1">Membrane</location>
        <topology evidence="1">Multi-pass membrane protein</topology>
    </subcellularLocation>
</comment>